<accession>A0A7I4Y2C9</accession>
<evidence type="ECO:0000256" key="2">
    <source>
        <dbReference type="SAM" id="MobiDB-lite"/>
    </source>
</evidence>
<sequence length="316" mass="35389">MSMQRKGKGLQEIDWKCLVLGDSYPKSFNGGQWISPPRQEYPLDIVLGLEKISNIYKVVIEVNEQYVPSKIELALGLGENVSEKSYRTARAATFSDPISMEFGIHQKMNPFPDTAGQYLWLVVYEPHKLKDNAGSRVGINKLTVIGYILDDNGVASIEFRPTSTGSTFGKQSRPNSRSSSSSLPRSSTPQSQNPPLGPYSNNDDGESTGGPIADIRAVKRVLTKKMEKAQEEDHPVNEMFCLRAIQRLSEYEAMIEELSQKRHNALVHNKTEQAERLRLAMIDCRDNAFRAINIDILLGQQEIREIGLNSSWASKS</sequence>
<feature type="coiled-coil region" evidence="1">
    <location>
        <begin position="212"/>
        <end position="261"/>
    </location>
</feature>
<evidence type="ECO:0000256" key="1">
    <source>
        <dbReference type="SAM" id="Coils"/>
    </source>
</evidence>
<feature type="domain" description="Centrosomal protein CEP104 N-terminal" evidence="3">
    <location>
        <begin position="33"/>
        <end position="146"/>
    </location>
</feature>
<proteinExistence type="predicted"/>
<dbReference type="WBParaSite" id="HCON_00036185-00001">
    <property type="protein sequence ID" value="HCON_00036185-00001"/>
    <property type="gene ID" value="HCON_00036185"/>
</dbReference>
<dbReference type="AlphaFoldDB" id="A0A7I4Y2C9"/>
<keyword evidence="4" id="KW-1185">Reference proteome</keyword>
<organism evidence="4 5">
    <name type="scientific">Haemonchus contortus</name>
    <name type="common">Barber pole worm</name>
    <dbReference type="NCBI Taxonomy" id="6289"/>
    <lineage>
        <taxon>Eukaryota</taxon>
        <taxon>Metazoa</taxon>
        <taxon>Ecdysozoa</taxon>
        <taxon>Nematoda</taxon>
        <taxon>Chromadorea</taxon>
        <taxon>Rhabditida</taxon>
        <taxon>Rhabditina</taxon>
        <taxon>Rhabditomorpha</taxon>
        <taxon>Strongyloidea</taxon>
        <taxon>Trichostrongylidae</taxon>
        <taxon>Haemonchus</taxon>
    </lineage>
</organism>
<protein>
    <submittedName>
        <fullName evidence="5">UVR domain-containing protein</fullName>
    </submittedName>
</protein>
<evidence type="ECO:0000259" key="3">
    <source>
        <dbReference type="Pfam" id="PF21038"/>
    </source>
</evidence>
<feature type="region of interest" description="Disordered" evidence="2">
    <location>
        <begin position="161"/>
        <end position="211"/>
    </location>
</feature>
<feature type="compositionally biased region" description="Polar residues" evidence="2">
    <location>
        <begin position="161"/>
        <end position="170"/>
    </location>
</feature>
<dbReference type="PANTHER" id="PTHR13371">
    <property type="entry name" value="GLYCINE-, GLUTAMATE-, THIENYLCYCLOHEXYLPIPERIDINE-BINDING PROTEIN"/>
    <property type="match status" value="1"/>
</dbReference>
<evidence type="ECO:0000313" key="5">
    <source>
        <dbReference type="WBParaSite" id="HCON_00036185-00001"/>
    </source>
</evidence>
<dbReference type="Proteomes" id="UP000025227">
    <property type="component" value="Unplaced"/>
</dbReference>
<name>A0A7I4Y2C9_HAECO</name>
<dbReference type="Pfam" id="PF21038">
    <property type="entry name" value="CEP104_N"/>
    <property type="match status" value="1"/>
</dbReference>
<dbReference type="InterPro" id="IPR052607">
    <property type="entry name" value="CEP104-like"/>
</dbReference>
<dbReference type="OMA" id="WITIEKP"/>
<evidence type="ECO:0000313" key="4">
    <source>
        <dbReference type="Proteomes" id="UP000025227"/>
    </source>
</evidence>
<keyword evidence="1" id="KW-0175">Coiled coil</keyword>
<dbReference type="OrthoDB" id="66599at2759"/>
<reference evidence="5" key="1">
    <citation type="submission" date="2020-12" db="UniProtKB">
        <authorList>
            <consortium name="WormBaseParasite"/>
        </authorList>
    </citation>
    <scope>IDENTIFICATION</scope>
    <source>
        <strain evidence="5">MHco3</strain>
    </source>
</reference>
<dbReference type="InterPro" id="IPR048739">
    <property type="entry name" value="CEP104_N"/>
</dbReference>
<feature type="compositionally biased region" description="Low complexity" evidence="2">
    <location>
        <begin position="171"/>
        <end position="191"/>
    </location>
</feature>
<dbReference type="PANTHER" id="PTHR13371:SF0">
    <property type="entry name" value="CENTROSOMAL PROTEIN OF 104 KDA"/>
    <property type="match status" value="1"/>
</dbReference>
<dbReference type="GO" id="GO:0005929">
    <property type="term" value="C:cilium"/>
    <property type="evidence" value="ECO:0007669"/>
    <property type="project" value="TreeGrafter"/>
</dbReference>